<evidence type="ECO:0000256" key="1">
    <source>
        <dbReference type="ARBA" id="ARBA00004170"/>
    </source>
</evidence>
<keyword evidence="3 6" id="KW-0175">Coiled coil</keyword>
<feature type="domain" description="SH3" evidence="8">
    <location>
        <begin position="84"/>
        <end position="143"/>
    </location>
</feature>
<keyword evidence="2 5" id="KW-0728">SH3 domain</keyword>
<evidence type="ECO:0000313" key="9">
    <source>
        <dbReference type="Proteomes" id="UP001190640"/>
    </source>
</evidence>
<sequence>MEVLVLVDFEGLLSDELKIAAGDIIQKVQPGPEEGWLQGELGGKTGLFPQHFVQEIPASLRADGSQRCPRSVRSVHAVKKPPLLKQRWCQVTFPYTPAKEDELALCPGELVQILEEIEDGWWLGKKSGQLGAFPSNFVQELGTVSPEPIFPDSKAGAAKQRPKMTDETFLFSEAEAGKLETVMEKSVPCIPKAQTPQTSAADVPQYCRVMFDYEPEHEDELPLKKGDLVLLLSKDTVDVGWWEGQIHGKRGLFPDNFVMLLTQVKPGIKSQVPVRSKDSATKSTKKVFQVSKVDERQLGNHKDAKEQKKMDTPKLNPPVKKGAPTPPLPSKTPPLPVMPHKSSSFPISCTPAPVGKSKASEVEMTPFDALLFPNAKLSHPTADRPKMPGKRPPSQPTAGLVVKAPSLPAREDSPAPASEMPQMGEHPVFLEDLKMELGSLKTFMEVLRAQHRRDMEELKEQLCQEQAKRAALEAEIKQLKQTLAQGCRNVISGDGAPGFGATSPVQNLLPAVSTKDS</sequence>
<dbReference type="CTD" id="79729"/>
<keyword evidence="4" id="KW-0472">Membrane</keyword>
<dbReference type="Gene3D" id="2.30.30.40">
    <property type="entry name" value="SH3 Domains"/>
    <property type="match status" value="3"/>
</dbReference>
<dbReference type="GeneID" id="129343645"/>
<keyword evidence="9" id="KW-1185">Reference proteome</keyword>
<organism evidence="9 10">
    <name type="scientific">Eublepharis macularius</name>
    <name type="common">Leopard gecko</name>
    <name type="synonym">Cyrtodactylus macularius</name>
    <dbReference type="NCBI Taxonomy" id="481883"/>
    <lineage>
        <taxon>Eukaryota</taxon>
        <taxon>Metazoa</taxon>
        <taxon>Chordata</taxon>
        <taxon>Craniata</taxon>
        <taxon>Vertebrata</taxon>
        <taxon>Euteleostomi</taxon>
        <taxon>Lepidosauria</taxon>
        <taxon>Squamata</taxon>
        <taxon>Bifurcata</taxon>
        <taxon>Gekkota</taxon>
        <taxon>Eublepharidae</taxon>
        <taxon>Eublepharinae</taxon>
        <taxon>Eublepharis</taxon>
    </lineage>
</organism>
<dbReference type="SUPFAM" id="SSF50044">
    <property type="entry name" value="SH3-domain"/>
    <property type="match status" value="3"/>
</dbReference>
<feature type="compositionally biased region" description="Pro residues" evidence="7">
    <location>
        <begin position="324"/>
        <end position="337"/>
    </location>
</feature>
<comment type="subcellular location">
    <subcellularLocation>
        <location evidence="1">Membrane</location>
        <topology evidence="1">Peripheral membrane protein</topology>
    </subcellularLocation>
</comment>
<name>A0AA97KD17_EUBMA</name>
<feature type="region of interest" description="Disordered" evidence="7">
    <location>
        <begin position="272"/>
        <end position="343"/>
    </location>
</feature>
<dbReference type="InterPro" id="IPR001452">
    <property type="entry name" value="SH3_domain"/>
</dbReference>
<dbReference type="PANTHER" id="PTHR14167">
    <property type="entry name" value="SH3 DOMAIN-CONTAINING"/>
    <property type="match status" value="1"/>
</dbReference>
<evidence type="ECO:0000256" key="6">
    <source>
        <dbReference type="SAM" id="Coils"/>
    </source>
</evidence>
<feature type="region of interest" description="Disordered" evidence="7">
    <location>
        <begin position="378"/>
        <end position="421"/>
    </location>
</feature>
<dbReference type="InterPro" id="IPR050384">
    <property type="entry name" value="Endophilin_SH3RF"/>
</dbReference>
<feature type="domain" description="SH3" evidence="8">
    <location>
        <begin position="1"/>
        <end position="58"/>
    </location>
</feature>
<dbReference type="PRINTS" id="PR00499">
    <property type="entry name" value="P67PHOX"/>
</dbReference>
<dbReference type="CDD" id="cd11874">
    <property type="entry name" value="SH3_CD2AP-like_2"/>
    <property type="match status" value="1"/>
</dbReference>
<proteinExistence type="predicted"/>
<dbReference type="PRINTS" id="PR00452">
    <property type="entry name" value="SH3DOMAIN"/>
</dbReference>
<evidence type="ECO:0000256" key="2">
    <source>
        <dbReference type="ARBA" id="ARBA00022443"/>
    </source>
</evidence>
<dbReference type="InterPro" id="IPR036028">
    <property type="entry name" value="SH3-like_dom_sf"/>
</dbReference>
<dbReference type="RefSeq" id="XP_054855955.1">
    <property type="nucleotide sequence ID" value="XM_054999980.1"/>
</dbReference>
<feature type="domain" description="SH3" evidence="8">
    <location>
        <begin position="202"/>
        <end position="263"/>
    </location>
</feature>
<evidence type="ECO:0000256" key="7">
    <source>
        <dbReference type="SAM" id="MobiDB-lite"/>
    </source>
</evidence>
<feature type="compositionally biased region" description="Basic and acidic residues" evidence="7">
    <location>
        <begin position="292"/>
        <end position="312"/>
    </location>
</feature>
<evidence type="ECO:0000256" key="3">
    <source>
        <dbReference type="ARBA" id="ARBA00023054"/>
    </source>
</evidence>
<dbReference type="Pfam" id="PF14604">
    <property type="entry name" value="SH3_9"/>
    <property type="match status" value="2"/>
</dbReference>
<dbReference type="PROSITE" id="PS50002">
    <property type="entry name" value="SH3"/>
    <property type="match status" value="3"/>
</dbReference>
<reference evidence="10" key="1">
    <citation type="submission" date="2025-08" db="UniProtKB">
        <authorList>
            <consortium name="RefSeq"/>
        </authorList>
    </citation>
    <scope>IDENTIFICATION</scope>
    <source>
        <tissue evidence="10">Blood</tissue>
    </source>
</reference>
<dbReference type="AlphaFoldDB" id="A0AA97KD17"/>
<feature type="coiled-coil region" evidence="6">
    <location>
        <begin position="441"/>
        <end position="489"/>
    </location>
</feature>
<gene>
    <name evidence="10" type="primary">SH3D21</name>
</gene>
<evidence type="ECO:0000256" key="4">
    <source>
        <dbReference type="ARBA" id="ARBA00023136"/>
    </source>
</evidence>
<evidence type="ECO:0000259" key="8">
    <source>
        <dbReference type="PROSITE" id="PS50002"/>
    </source>
</evidence>
<dbReference type="KEGG" id="emc:129343645"/>
<dbReference type="PANTHER" id="PTHR14167:SF81">
    <property type="entry name" value="ENDOPHILIN-A"/>
    <property type="match status" value="1"/>
</dbReference>
<protein>
    <submittedName>
        <fullName evidence="10">SH3 domain-containing protein 21 isoform X1</fullName>
    </submittedName>
</protein>
<evidence type="ECO:0000256" key="5">
    <source>
        <dbReference type="PROSITE-ProRule" id="PRU00192"/>
    </source>
</evidence>
<dbReference type="CDD" id="cd11875">
    <property type="entry name" value="SH3_CD2AP-like_3"/>
    <property type="match status" value="1"/>
</dbReference>
<dbReference type="SMART" id="SM00326">
    <property type="entry name" value="SH3"/>
    <property type="match status" value="3"/>
</dbReference>
<evidence type="ECO:0000313" key="10">
    <source>
        <dbReference type="RefSeq" id="XP_054855955.1"/>
    </source>
</evidence>
<dbReference type="Proteomes" id="UP001190640">
    <property type="component" value="Chromosome 15"/>
</dbReference>
<dbReference type="Pfam" id="PF07653">
    <property type="entry name" value="SH3_2"/>
    <property type="match status" value="1"/>
</dbReference>
<accession>A0AA97KD17</accession>